<sequence length="147" mass="17327">MDWDISRSINTRNRGGEKKKPRASRRRENALPRKKETKRRSSPTGLEQAAPSRNDWVEPAHSEPAEVRVDPQVGAEKKQLSVWSGLAANIRLILATYHIPIHVFVHRIHWLGVHLKSQWIQNPHHYFQQRKKGRKEGRRRSQERELR</sequence>
<accession>A0A8H7YXA0</accession>
<evidence type="ECO:0000313" key="2">
    <source>
        <dbReference type="EMBL" id="KAG5300265.1"/>
    </source>
</evidence>
<evidence type="ECO:0000313" key="3">
    <source>
        <dbReference type="Proteomes" id="UP000670092"/>
    </source>
</evidence>
<proteinExistence type="predicted"/>
<dbReference type="AlphaFoldDB" id="A0A8H7YXA0"/>
<dbReference type="EMBL" id="JAEVHI010000002">
    <property type="protein sequence ID" value="KAG5300265.1"/>
    <property type="molecule type" value="Genomic_DNA"/>
</dbReference>
<feature type="compositionally biased region" description="Basic residues" evidence="1">
    <location>
        <begin position="127"/>
        <end position="138"/>
    </location>
</feature>
<protein>
    <submittedName>
        <fullName evidence="2">Uncharacterized protein</fullName>
    </submittedName>
</protein>
<dbReference type="VEuPathDB" id="FungiDB:I7I52_10827"/>
<feature type="region of interest" description="Disordered" evidence="1">
    <location>
        <begin position="126"/>
        <end position="147"/>
    </location>
</feature>
<comment type="caution">
    <text evidence="2">The sequence shown here is derived from an EMBL/GenBank/DDBJ whole genome shotgun (WGS) entry which is preliminary data.</text>
</comment>
<dbReference type="Proteomes" id="UP000670092">
    <property type="component" value="Unassembled WGS sequence"/>
</dbReference>
<feature type="compositionally biased region" description="Basic and acidic residues" evidence="1">
    <location>
        <begin position="55"/>
        <end position="74"/>
    </location>
</feature>
<organism evidence="2 3">
    <name type="scientific">Ajellomyces capsulatus</name>
    <name type="common">Darling's disease fungus</name>
    <name type="synonym">Histoplasma capsulatum</name>
    <dbReference type="NCBI Taxonomy" id="5037"/>
    <lineage>
        <taxon>Eukaryota</taxon>
        <taxon>Fungi</taxon>
        <taxon>Dikarya</taxon>
        <taxon>Ascomycota</taxon>
        <taxon>Pezizomycotina</taxon>
        <taxon>Eurotiomycetes</taxon>
        <taxon>Eurotiomycetidae</taxon>
        <taxon>Onygenales</taxon>
        <taxon>Ajellomycetaceae</taxon>
        <taxon>Histoplasma</taxon>
    </lineage>
</organism>
<reference evidence="2 3" key="1">
    <citation type="submission" date="2021-01" db="EMBL/GenBank/DDBJ databases">
        <title>Chromosome-level genome assembly of a human fungal pathogen reveals clustering of transcriptionally co-regulated genes.</title>
        <authorList>
            <person name="Voorhies M."/>
            <person name="Cohen S."/>
            <person name="Shea T.P."/>
            <person name="Petrus S."/>
            <person name="Munoz J.F."/>
            <person name="Poplawski S."/>
            <person name="Goldman W.E."/>
            <person name="Michael T."/>
            <person name="Cuomo C.A."/>
            <person name="Sil A."/>
            <person name="Beyhan S."/>
        </authorList>
    </citation>
    <scope>NUCLEOTIDE SEQUENCE [LARGE SCALE GENOMIC DNA]</scope>
    <source>
        <strain evidence="2 3">G184AR</strain>
    </source>
</reference>
<evidence type="ECO:0000256" key="1">
    <source>
        <dbReference type="SAM" id="MobiDB-lite"/>
    </source>
</evidence>
<name>A0A8H7YXA0_AJECA</name>
<gene>
    <name evidence="2" type="ORF">I7I52_10827</name>
</gene>
<feature type="region of interest" description="Disordered" evidence="1">
    <location>
        <begin position="1"/>
        <end position="74"/>
    </location>
</feature>